<reference evidence="2" key="1">
    <citation type="submission" date="2022-07" db="EMBL/GenBank/DDBJ databases">
        <title>Phylogenomic reconstructions and comparative analyses of Kickxellomycotina fungi.</title>
        <authorList>
            <person name="Reynolds N.K."/>
            <person name="Stajich J.E."/>
            <person name="Barry K."/>
            <person name="Grigoriev I.V."/>
            <person name="Crous P."/>
            <person name="Smith M.E."/>
        </authorList>
    </citation>
    <scope>NUCLEOTIDE SEQUENCE</scope>
    <source>
        <strain evidence="2">NRRL 1565</strain>
    </source>
</reference>
<dbReference type="AlphaFoldDB" id="A0A9W8HQS9"/>
<feature type="non-terminal residue" evidence="2">
    <location>
        <position position="251"/>
    </location>
</feature>
<feature type="non-terminal residue" evidence="2">
    <location>
        <position position="1"/>
    </location>
</feature>
<evidence type="ECO:0000313" key="2">
    <source>
        <dbReference type="EMBL" id="KAJ2789376.1"/>
    </source>
</evidence>
<evidence type="ECO:0000256" key="1">
    <source>
        <dbReference type="SAM" id="MobiDB-lite"/>
    </source>
</evidence>
<feature type="region of interest" description="Disordered" evidence="1">
    <location>
        <begin position="162"/>
        <end position="190"/>
    </location>
</feature>
<name>A0A9W8HQS9_9FUNG</name>
<evidence type="ECO:0000313" key="3">
    <source>
        <dbReference type="Proteomes" id="UP001140094"/>
    </source>
</evidence>
<sequence length="251" mass="27468">VAVVSGDTALRWIFNHTGNKAIIVLIDIDETFDLGNYDGHSDNKHSSSSSDSTLYGPIYTPPTSPQNQQSGAADSRESEGSGPYGLALLRVIAHYVAIGVFRNVAPIGRNSFVRALSKASCMPRSSILHLVKPRICRARKHIDTYARAAVVACSLQRLQANVRAPGRRQGPRRRRAGQLSPRREHSLSATHTRGGWRWDGLLVFRNTRQNNQAIVALWPASAHAQHQMPSGSPKATRTRFRVSAPLPAAVI</sequence>
<keyword evidence="3" id="KW-1185">Reference proteome</keyword>
<accession>A0A9W8HQS9</accession>
<comment type="caution">
    <text evidence="2">The sequence shown here is derived from an EMBL/GenBank/DDBJ whole genome shotgun (WGS) entry which is preliminary data.</text>
</comment>
<protein>
    <submittedName>
        <fullName evidence="2">Uncharacterized protein</fullName>
    </submittedName>
</protein>
<feature type="region of interest" description="Disordered" evidence="1">
    <location>
        <begin position="41"/>
        <end position="79"/>
    </location>
</feature>
<dbReference type="OrthoDB" id="5548778at2759"/>
<feature type="compositionally biased region" description="Basic residues" evidence="1">
    <location>
        <begin position="165"/>
        <end position="176"/>
    </location>
</feature>
<proteinExistence type="predicted"/>
<dbReference type="EMBL" id="JANBUO010003819">
    <property type="protein sequence ID" value="KAJ2789376.1"/>
    <property type="molecule type" value="Genomic_DNA"/>
</dbReference>
<dbReference type="Proteomes" id="UP001140094">
    <property type="component" value="Unassembled WGS sequence"/>
</dbReference>
<organism evidence="2 3">
    <name type="scientific">Coemansia guatemalensis</name>
    <dbReference type="NCBI Taxonomy" id="2761395"/>
    <lineage>
        <taxon>Eukaryota</taxon>
        <taxon>Fungi</taxon>
        <taxon>Fungi incertae sedis</taxon>
        <taxon>Zoopagomycota</taxon>
        <taxon>Kickxellomycotina</taxon>
        <taxon>Kickxellomycetes</taxon>
        <taxon>Kickxellales</taxon>
        <taxon>Kickxellaceae</taxon>
        <taxon>Coemansia</taxon>
    </lineage>
</organism>
<gene>
    <name evidence="2" type="ORF">H4R20_007194</name>
</gene>